<evidence type="ECO:0000313" key="1">
    <source>
        <dbReference type="EMBL" id="GIY61871.1"/>
    </source>
</evidence>
<accession>A0AAV4UVE4</accession>
<comment type="caution">
    <text evidence="1">The sequence shown here is derived from an EMBL/GenBank/DDBJ whole genome shotgun (WGS) entry which is preliminary data.</text>
</comment>
<proteinExistence type="predicted"/>
<dbReference type="Proteomes" id="UP001054837">
    <property type="component" value="Unassembled WGS sequence"/>
</dbReference>
<gene>
    <name evidence="1" type="ORF">CDAR_563201</name>
</gene>
<reference evidence="1 2" key="1">
    <citation type="submission" date="2021-06" db="EMBL/GenBank/DDBJ databases">
        <title>Caerostris darwini draft genome.</title>
        <authorList>
            <person name="Kono N."/>
            <person name="Arakawa K."/>
        </authorList>
    </citation>
    <scope>NUCLEOTIDE SEQUENCE [LARGE SCALE GENOMIC DNA]</scope>
</reference>
<keyword evidence="2" id="KW-1185">Reference proteome</keyword>
<organism evidence="1 2">
    <name type="scientific">Caerostris darwini</name>
    <dbReference type="NCBI Taxonomy" id="1538125"/>
    <lineage>
        <taxon>Eukaryota</taxon>
        <taxon>Metazoa</taxon>
        <taxon>Ecdysozoa</taxon>
        <taxon>Arthropoda</taxon>
        <taxon>Chelicerata</taxon>
        <taxon>Arachnida</taxon>
        <taxon>Araneae</taxon>
        <taxon>Araneomorphae</taxon>
        <taxon>Entelegynae</taxon>
        <taxon>Araneoidea</taxon>
        <taxon>Araneidae</taxon>
        <taxon>Caerostris</taxon>
    </lineage>
</organism>
<evidence type="ECO:0000313" key="2">
    <source>
        <dbReference type="Proteomes" id="UP001054837"/>
    </source>
</evidence>
<dbReference type="EMBL" id="BPLQ01012004">
    <property type="protein sequence ID" value="GIY61871.1"/>
    <property type="molecule type" value="Genomic_DNA"/>
</dbReference>
<dbReference type="AlphaFoldDB" id="A0AAV4UVE4"/>
<name>A0AAV4UVE4_9ARAC</name>
<protein>
    <submittedName>
        <fullName evidence="1">Uncharacterized protein</fullName>
    </submittedName>
</protein>
<sequence length="153" mass="16912">MTLDKQSIISPSQSKPIYATLNHQNHLPFQSNTSYTILLIPASSLTTPVPPLKLDLFPTPSKFMNMITESTKQRPFLDGNSDYAGVLRAPHGPLRLSETDPSALLIRHSWQQMPPHRLASGSLRYAGVSHCPALQLSCNRDGTRGSVSGFMQW</sequence>